<comment type="caution">
    <text evidence="2">The sequence shown here is derived from an EMBL/GenBank/DDBJ whole genome shotgun (WGS) entry which is preliminary data.</text>
</comment>
<sequence>MRHGQLSADATPAHAPWPPAAIPSHTLPPSASYCPRLPSAYMPTGPDSTLVNRELLQTRCPFGVVGRPANVKRRRGSTVEDSFENFVEFALTVETCENATLDACQPVNCRIAVDEMTVVLHIIHGRRVNALRPYPTALSNLHCYIPSSLDQKN</sequence>
<keyword evidence="3" id="KW-1185">Reference proteome</keyword>
<dbReference type="EMBL" id="JMSN01000041">
    <property type="protein sequence ID" value="KDN45611.1"/>
    <property type="molecule type" value="Genomic_DNA"/>
</dbReference>
<dbReference type="GeneID" id="25264450"/>
<reference evidence="2 3" key="1">
    <citation type="submission" date="2014-05" db="EMBL/GenBank/DDBJ databases">
        <title>Draft genome sequence of a rare smut relative, Tilletiaria anomala UBC 951.</title>
        <authorList>
            <consortium name="DOE Joint Genome Institute"/>
            <person name="Toome M."/>
            <person name="Kuo A."/>
            <person name="Henrissat B."/>
            <person name="Lipzen A."/>
            <person name="Tritt A."/>
            <person name="Yoshinaga Y."/>
            <person name="Zane M."/>
            <person name="Barry K."/>
            <person name="Grigoriev I.V."/>
            <person name="Spatafora J.W."/>
            <person name="Aimea M.C."/>
        </authorList>
    </citation>
    <scope>NUCLEOTIDE SEQUENCE [LARGE SCALE GENOMIC DNA]</scope>
    <source>
        <strain evidence="2 3">UBC 951</strain>
    </source>
</reference>
<dbReference type="HOGENOM" id="CLU_1714585_0_0_1"/>
<evidence type="ECO:0000256" key="1">
    <source>
        <dbReference type="SAM" id="MobiDB-lite"/>
    </source>
</evidence>
<dbReference type="Proteomes" id="UP000027361">
    <property type="component" value="Unassembled WGS sequence"/>
</dbReference>
<proteinExistence type="predicted"/>
<evidence type="ECO:0000313" key="2">
    <source>
        <dbReference type="EMBL" id="KDN45611.1"/>
    </source>
</evidence>
<feature type="region of interest" description="Disordered" evidence="1">
    <location>
        <begin position="1"/>
        <end position="22"/>
    </location>
</feature>
<dbReference type="RefSeq" id="XP_013243250.1">
    <property type="nucleotide sequence ID" value="XM_013387796.1"/>
</dbReference>
<gene>
    <name evidence="2" type="ORF">K437DRAFT_256538</name>
</gene>
<organism evidence="2 3">
    <name type="scientific">Tilletiaria anomala (strain ATCC 24038 / CBS 436.72 / UBC 951)</name>
    <dbReference type="NCBI Taxonomy" id="1037660"/>
    <lineage>
        <taxon>Eukaryota</taxon>
        <taxon>Fungi</taxon>
        <taxon>Dikarya</taxon>
        <taxon>Basidiomycota</taxon>
        <taxon>Ustilaginomycotina</taxon>
        <taxon>Exobasidiomycetes</taxon>
        <taxon>Georgefischeriales</taxon>
        <taxon>Tilletiariaceae</taxon>
        <taxon>Tilletiaria</taxon>
    </lineage>
</organism>
<name>A0A066VVT5_TILAU</name>
<accession>A0A066VVT5</accession>
<dbReference type="InParanoid" id="A0A066VVT5"/>
<protein>
    <submittedName>
        <fullName evidence="2">Uncharacterized protein</fullName>
    </submittedName>
</protein>
<dbReference type="AlphaFoldDB" id="A0A066VVT5"/>
<evidence type="ECO:0000313" key="3">
    <source>
        <dbReference type="Proteomes" id="UP000027361"/>
    </source>
</evidence>